<evidence type="ECO:0000313" key="2">
    <source>
        <dbReference type="EMBL" id="MBA2895098.1"/>
    </source>
</evidence>
<keyword evidence="1" id="KW-0812">Transmembrane</keyword>
<dbReference type="RefSeq" id="WP_181613792.1">
    <property type="nucleotide sequence ID" value="NZ_BAABAM010000004.1"/>
</dbReference>
<feature type="transmembrane region" description="Helical" evidence="1">
    <location>
        <begin position="42"/>
        <end position="58"/>
    </location>
</feature>
<sequence>MQEWLKRVPWFVWVLVGALWIGLRVADIYRHTHPADRASDGIGVLFGLFVVAWAIGVARPNQARRRESEHDEER</sequence>
<proteinExistence type="predicted"/>
<evidence type="ECO:0000256" key="1">
    <source>
        <dbReference type="SAM" id="Phobius"/>
    </source>
</evidence>
<organism evidence="2 3">
    <name type="scientific">Nonomuraea soli</name>
    <dbReference type="NCBI Taxonomy" id="1032476"/>
    <lineage>
        <taxon>Bacteria</taxon>
        <taxon>Bacillati</taxon>
        <taxon>Actinomycetota</taxon>
        <taxon>Actinomycetes</taxon>
        <taxon>Streptosporangiales</taxon>
        <taxon>Streptosporangiaceae</taxon>
        <taxon>Nonomuraea</taxon>
    </lineage>
</organism>
<reference evidence="2 3" key="1">
    <citation type="submission" date="2020-07" db="EMBL/GenBank/DDBJ databases">
        <title>Genomic Encyclopedia of Type Strains, Phase IV (KMG-IV): sequencing the most valuable type-strain genomes for metagenomic binning, comparative biology and taxonomic classification.</title>
        <authorList>
            <person name="Goeker M."/>
        </authorList>
    </citation>
    <scope>NUCLEOTIDE SEQUENCE [LARGE SCALE GENOMIC DNA]</scope>
    <source>
        <strain evidence="2 3">DSM 45533</strain>
    </source>
</reference>
<gene>
    <name evidence="2" type="ORF">HNR30_006470</name>
</gene>
<dbReference type="AlphaFoldDB" id="A0A7W0CQ06"/>
<accession>A0A7W0CQ06</accession>
<keyword evidence="1" id="KW-0472">Membrane</keyword>
<protein>
    <submittedName>
        <fullName evidence="2">Uncharacterized protein</fullName>
    </submittedName>
</protein>
<keyword evidence="3" id="KW-1185">Reference proteome</keyword>
<keyword evidence="1" id="KW-1133">Transmembrane helix</keyword>
<evidence type="ECO:0000313" key="3">
    <source>
        <dbReference type="Proteomes" id="UP000530928"/>
    </source>
</evidence>
<name>A0A7W0CQ06_9ACTN</name>
<dbReference type="EMBL" id="JACDUR010000006">
    <property type="protein sequence ID" value="MBA2895098.1"/>
    <property type="molecule type" value="Genomic_DNA"/>
</dbReference>
<dbReference type="Proteomes" id="UP000530928">
    <property type="component" value="Unassembled WGS sequence"/>
</dbReference>
<comment type="caution">
    <text evidence="2">The sequence shown here is derived from an EMBL/GenBank/DDBJ whole genome shotgun (WGS) entry which is preliminary data.</text>
</comment>